<dbReference type="GO" id="GO:0005829">
    <property type="term" value="C:cytosol"/>
    <property type="evidence" value="ECO:0007669"/>
    <property type="project" value="TreeGrafter"/>
</dbReference>
<evidence type="ECO:0000256" key="1">
    <source>
        <dbReference type="ARBA" id="ARBA00023125"/>
    </source>
</evidence>
<feature type="domain" description="HTH cro/C1-type" evidence="2">
    <location>
        <begin position="17"/>
        <end position="71"/>
    </location>
</feature>
<dbReference type="Gene3D" id="1.10.260.40">
    <property type="entry name" value="lambda repressor-like DNA-binding domains"/>
    <property type="match status" value="1"/>
</dbReference>
<dbReference type="GO" id="GO:0003700">
    <property type="term" value="F:DNA-binding transcription factor activity"/>
    <property type="evidence" value="ECO:0007669"/>
    <property type="project" value="TreeGrafter"/>
</dbReference>
<dbReference type="PROSITE" id="PS50943">
    <property type="entry name" value="HTH_CROC1"/>
    <property type="match status" value="1"/>
</dbReference>
<dbReference type="InterPro" id="IPR001387">
    <property type="entry name" value="Cro/C1-type_HTH"/>
</dbReference>
<dbReference type="EMBL" id="JAUJRV010000015">
    <property type="protein sequence ID" value="MDN7797076.1"/>
    <property type="molecule type" value="Genomic_DNA"/>
</dbReference>
<accession>A0AAW7T2Q5</accession>
<dbReference type="GO" id="GO:0003677">
    <property type="term" value="F:DNA binding"/>
    <property type="evidence" value="ECO:0007669"/>
    <property type="project" value="UniProtKB-KW"/>
</dbReference>
<dbReference type="InterPro" id="IPR010982">
    <property type="entry name" value="Lambda_DNA-bd_dom_sf"/>
</dbReference>
<dbReference type="RefSeq" id="WP_117337848.1">
    <property type="nucleotide sequence ID" value="NZ_JAUJRV010000015.1"/>
</dbReference>
<comment type="caution">
    <text evidence="3">The sequence shown here is derived from an EMBL/GenBank/DDBJ whole genome shotgun (WGS) entry which is preliminary data.</text>
</comment>
<dbReference type="SMART" id="SM00530">
    <property type="entry name" value="HTH_XRE"/>
    <property type="match status" value="1"/>
</dbReference>
<keyword evidence="1" id="KW-0238">DNA-binding</keyword>
<dbReference type="PANTHER" id="PTHR46797">
    <property type="entry name" value="HTH-TYPE TRANSCRIPTIONAL REGULATOR"/>
    <property type="match status" value="1"/>
</dbReference>
<dbReference type="SUPFAM" id="SSF47413">
    <property type="entry name" value="lambda repressor-like DNA-binding domains"/>
    <property type="match status" value="1"/>
</dbReference>
<dbReference type="AlphaFoldDB" id="A0AAW7T2Q5"/>
<dbReference type="Pfam" id="PF01381">
    <property type="entry name" value="HTH_3"/>
    <property type="match status" value="1"/>
</dbReference>
<protein>
    <submittedName>
        <fullName evidence="3">Helix-turn-helix domain-containing protein</fullName>
    </submittedName>
</protein>
<sequence>MQAIDLGDLNIAIGRAVAKHRARSGLTQEQLGQELGLHDEAISRLERGVVMPTVPRLVELAEIFGCNVADLMTEGSSRSSDQAKYLRQLLGVLSTDDRAMVLQFVERLAGRLAQR</sequence>
<dbReference type="PANTHER" id="PTHR46797:SF1">
    <property type="entry name" value="METHYLPHOSPHONATE SYNTHASE"/>
    <property type="match status" value="1"/>
</dbReference>
<evidence type="ECO:0000313" key="3">
    <source>
        <dbReference type="EMBL" id="MDN7797076.1"/>
    </source>
</evidence>
<reference evidence="3" key="1">
    <citation type="submission" date="2023-07" db="EMBL/GenBank/DDBJ databases">
        <title>A collection of bacterial strains from the Burkholderia cepacia Research Laboratory and Repository.</title>
        <authorList>
            <person name="Lipuma J."/>
            <person name="Spilker T."/>
            <person name="Caverly L."/>
        </authorList>
    </citation>
    <scope>NUCLEOTIDE SEQUENCE</scope>
    <source>
        <strain evidence="3">AU44268</strain>
    </source>
</reference>
<proteinExistence type="predicted"/>
<dbReference type="Proteomes" id="UP001171620">
    <property type="component" value="Unassembled WGS sequence"/>
</dbReference>
<dbReference type="InterPro" id="IPR050807">
    <property type="entry name" value="TransReg_Diox_bact_type"/>
</dbReference>
<organism evidence="3 4">
    <name type="scientific">Burkholderia vietnamiensis</name>
    <dbReference type="NCBI Taxonomy" id="60552"/>
    <lineage>
        <taxon>Bacteria</taxon>
        <taxon>Pseudomonadati</taxon>
        <taxon>Pseudomonadota</taxon>
        <taxon>Betaproteobacteria</taxon>
        <taxon>Burkholderiales</taxon>
        <taxon>Burkholderiaceae</taxon>
        <taxon>Burkholderia</taxon>
        <taxon>Burkholderia cepacia complex</taxon>
    </lineage>
</organism>
<evidence type="ECO:0000259" key="2">
    <source>
        <dbReference type="PROSITE" id="PS50943"/>
    </source>
</evidence>
<evidence type="ECO:0000313" key="4">
    <source>
        <dbReference type="Proteomes" id="UP001171620"/>
    </source>
</evidence>
<name>A0AAW7T2Q5_BURVI</name>
<dbReference type="CDD" id="cd00093">
    <property type="entry name" value="HTH_XRE"/>
    <property type="match status" value="1"/>
</dbReference>
<gene>
    <name evidence="3" type="ORF">QZM33_19240</name>
</gene>